<proteinExistence type="predicted"/>
<keyword evidence="1" id="KW-0051">Antiviral defense</keyword>
<sequence length="422" mass="45916">MNRDSLPLPPSRRSISERASGQFFRLASVIAGVFVPTDKQLESLDDRYAAIGTYLVNSPEFGALTTEVHGHGSRQIGTLVRPLHVRELGYDVDAILLLKSEALQLYAGSAGARRLINDLHKVLERYAKQYDLLIDKWDRCVTLTYADGVRVDVAPVIAHPLVAVASGDTHGLIPDRSLQLYVPTNPRGLERAFNDAAKIHAVFTRVLQEALSAETVARGDVAPLPDSNVVSQRLLSIFVQLMKVHRNLMFGAPQDGQEDFAPTSVFFTTLAAAAYTLRAPQPHDTPLDLLLDVFETMPLCFQREHLGGGRQRWQLPNPCAPGDDLAASMNTPQKQAAFQQWHSRFSEDIGALLDSIEQRAGNVETERLVEGAFGSRAASAVHAASAPQAPTRQAGRSVVFGTTAGTLISLPAKANTNFGSPR</sequence>
<name>A0A562ZNY0_9BURK</name>
<keyword evidence="2" id="KW-0808">Transferase</keyword>
<keyword evidence="3" id="KW-1185">Reference proteome</keyword>
<dbReference type="AlphaFoldDB" id="A0A562ZNY0"/>
<dbReference type="GO" id="GO:0051607">
    <property type="term" value="P:defense response to virus"/>
    <property type="evidence" value="ECO:0007669"/>
    <property type="project" value="UniProtKB-KW"/>
</dbReference>
<dbReference type="RefSeq" id="WP_145894223.1">
    <property type="nucleotide sequence ID" value="NZ_VOBQ01000013.1"/>
</dbReference>
<gene>
    <name evidence="2" type="ORF">FN976_16935</name>
</gene>
<dbReference type="CDD" id="cd05400">
    <property type="entry name" value="NT_2-5OAS_ClassI-CCAase"/>
    <property type="match status" value="1"/>
</dbReference>
<dbReference type="Proteomes" id="UP000318199">
    <property type="component" value="Unassembled WGS sequence"/>
</dbReference>
<comment type="caution">
    <text evidence="2">The sequence shown here is derived from an EMBL/GenBank/DDBJ whole genome shotgun (WGS) entry which is preliminary data.</text>
</comment>
<accession>A0A562ZNY0</accession>
<organism evidence="2 3">
    <name type="scientific">Caenimonas sedimenti</name>
    <dbReference type="NCBI Taxonomy" id="2596921"/>
    <lineage>
        <taxon>Bacteria</taxon>
        <taxon>Pseudomonadati</taxon>
        <taxon>Pseudomonadota</taxon>
        <taxon>Betaproteobacteria</taxon>
        <taxon>Burkholderiales</taxon>
        <taxon>Comamonadaceae</taxon>
        <taxon>Caenimonas</taxon>
    </lineage>
</organism>
<dbReference type="OrthoDB" id="1118920at2"/>
<evidence type="ECO:0000313" key="3">
    <source>
        <dbReference type="Proteomes" id="UP000318199"/>
    </source>
</evidence>
<dbReference type="InterPro" id="IPR006116">
    <property type="entry name" value="NT_2-5OAS_ClassI-CCAase"/>
</dbReference>
<evidence type="ECO:0000313" key="2">
    <source>
        <dbReference type="EMBL" id="TWO70028.1"/>
    </source>
</evidence>
<evidence type="ECO:0000256" key="1">
    <source>
        <dbReference type="ARBA" id="ARBA00023118"/>
    </source>
</evidence>
<dbReference type="Pfam" id="PF18144">
    <property type="entry name" value="SMODS"/>
    <property type="match status" value="1"/>
</dbReference>
<dbReference type="GO" id="GO:0016779">
    <property type="term" value="F:nucleotidyltransferase activity"/>
    <property type="evidence" value="ECO:0007669"/>
    <property type="project" value="InterPro"/>
</dbReference>
<reference evidence="2 3" key="1">
    <citation type="submission" date="2019-07" db="EMBL/GenBank/DDBJ databases">
        <title>Caenimonas sedimenti sp. nov., isolated from activated sludge.</title>
        <authorList>
            <person name="Xu J."/>
        </authorList>
    </citation>
    <scope>NUCLEOTIDE SEQUENCE [LARGE SCALE GENOMIC DNA]</scope>
    <source>
        <strain evidence="2 3">HX-9-20</strain>
    </source>
</reference>
<dbReference type="EMBL" id="VOBQ01000013">
    <property type="protein sequence ID" value="TWO70028.1"/>
    <property type="molecule type" value="Genomic_DNA"/>
</dbReference>
<protein>
    <submittedName>
        <fullName evidence="2">Nucleotidyltransferase</fullName>
    </submittedName>
</protein>